<dbReference type="EMBL" id="JAJFAZ020000006">
    <property type="protein sequence ID" value="KAI5326635.1"/>
    <property type="molecule type" value="Genomic_DNA"/>
</dbReference>
<dbReference type="GO" id="GO:0005576">
    <property type="term" value="C:extracellular region"/>
    <property type="evidence" value="ECO:0007669"/>
    <property type="project" value="TreeGrafter"/>
</dbReference>
<dbReference type="PANTHER" id="PTHR47967">
    <property type="entry name" value="OS07G0603500 PROTEIN-RELATED"/>
    <property type="match status" value="1"/>
</dbReference>
<dbReference type="PROSITE" id="PS51767">
    <property type="entry name" value="PEPTIDASE_A1"/>
    <property type="match status" value="1"/>
</dbReference>
<reference evidence="11" key="2">
    <citation type="journal article" date="2020" name="Plant J.">
        <title>Transposons played a major role in the diversification between the closely related almond and peach genomes: results from the almond genome sequence.</title>
        <authorList>
            <person name="Alioto T."/>
            <person name="Alexiou K.G."/>
            <person name="Bardil A."/>
            <person name="Barteri F."/>
            <person name="Castanera R."/>
            <person name="Cruz F."/>
            <person name="Dhingra A."/>
            <person name="Duval H."/>
            <person name="Fernandez I Marti A."/>
            <person name="Frias L."/>
            <person name="Galan B."/>
            <person name="Garcia J.L."/>
            <person name="Howad W."/>
            <person name="Gomez-Garrido J."/>
            <person name="Gut M."/>
            <person name="Julca I."/>
            <person name="Morata J."/>
            <person name="Puigdomenech P."/>
            <person name="Ribeca P."/>
            <person name="Rubio Cabetas M.J."/>
            <person name="Vlasova A."/>
            <person name="Wirthensohn M."/>
            <person name="Garcia-Mas J."/>
            <person name="Gabaldon T."/>
            <person name="Casacuberta J.M."/>
            <person name="Arus P."/>
        </authorList>
    </citation>
    <scope>NUCLEOTIDE SEQUENCE [LARGE SCALE GENOMIC DNA]</scope>
    <source>
        <strain evidence="11">cv. Texas</strain>
    </source>
</reference>
<feature type="domain" description="Peptidase A1" evidence="8">
    <location>
        <begin position="101"/>
        <end position="456"/>
    </location>
</feature>
<keyword evidence="7" id="KW-1133">Transmembrane helix</keyword>
<evidence type="ECO:0000256" key="4">
    <source>
        <dbReference type="ARBA" id="ARBA00022801"/>
    </source>
</evidence>
<evidence type="ECO:0000313" key="9">
    <source>
        <dbReference type="EMBL" id="KAI5326635.1"/>
    </source>
</evidence>
<evidence type="ECO:0000256" key="2">
    <source>
        <dbReference type="ARBA" id="ARBA00022670"/>
    </source>
</evidence>
<dbReference type="PANTHER" id="PTHR47967:SF39">
    <property type="entry name" value="ASPARTYL PROTEASE FAMILY PROTEIN, PUTATIVE-RELATED"/>
    <property type="match status" value="1"/>
</dbReference>
<dbReference type="Pfam" id="PF14541">
    <property type="entry name" value="TAXi_C"/>
    <property type="match status" value="1"/>
</dbReference>
<dbReference type="GO" id="GO:0004190">
    <property type="term" value="F:aspartic-type endopeptidase activity"/>
    <property type="evidence" value="ECO:0007669"/>
    <property type="project" value="UniProtKB-KW"/>
</dbReference>
<evidence type="ECO:0000313" key="12">
    <source>
        <dbReference type="Proteomes" id="UP001054821"/>
    </source>
</evidence>
<sequence length="494" mass="53953">MASADTRGGLPLLHNYYGAMSMILIIIYLMVCHNSATATASSSSNLNNGGFSVKLIRRNSLKPPLYNHNHKAYRRLMGSSDDQTTPQSEIRRDREDGEGAQLMKLSIGSPPYEIYAVADTGSTLLWTQCEPCPNCYKQKNPKFDPKKSSSYGTLPCSAKECTYANGTGYTSCSTDDQKVCNYNYTYMDDSLTQGVMAKETITFGSSSGKPVSFKNVVFGCGHNNTGETFGKNEMGIVGLGLGNLSIISQISPYVGGRKFSHCLVPFDPDHPNDGSIMSFGKGSEVSGEGVVSTPLITKDGKTQYFVTVEGITVGDKFVPFNSSWSVSKGNMFLDSGTQVTMLPQDFYDRLVTEVKKKMEPSSLKPIEVNDPSGTLLCYNATTNPKAPMMTVHFDGGAKVQLAPAQTFYQNKQDKLFCFGTLNSSNPLSEGVGLFGSYAQSNFLIGFDLEKMLVSFKATDCRKPSTRTANDASATPFSYFFNYLFSFILVAILYF</sequence>
<evidence type="ECO:0000256" key="6">
    <source>
        <dbReference type="SAM" id="MobiDB-lite"/>
    </source>
</evidence>
<proteinExistence type="inferred from homology"/>
<dbReference type="InParanoid" id="A0A5E4EB77"/>
<evidence type="ECO:0000313" key="10">
    <source>
        <dbReference type="EMBL" id="VVA12915.1"/>
    </source>
</evidence>
<keyword evidence="4" id="KW-0378">Hydrolase</keyword>
<feature type="transmembrane region" description="Helical" evidence="7">
    <location>
        <begin position="476"/>
        <end position="493"/>
    </location>
</feature>
<keyword evidence="7" id="KW-0812">Transmembrane</keyword>
<dbReference type="Gramene" id="VVA12915">
    <property type="protein sequence ID" value="VVA12915"/>
    <property type="gene ID" value="Prudul26B007051"/>
</dbReference>
<keyword evidence="5" id="KW-0325">Glycoprotein</keyword>
<dbReference type="InterPro" id="IPR032861">
    <property type="entry name" value="TAXi_N"/>
</dbReference>
<dbReference type="Proteomes" id="UP001054821">
    <property type="component" value="Chromosome 6"/>
</dbReference>
<dbReference type="Gene3D" id="2.40.70.10">
    <property type="entry name" value="Acid Proteases"/>
    <property type="match status" value="2"/>
</dbReference>
<feature type="transmembrane region" description="Helical" evidence="7">
    <location>
        <begin position="12"/>
        <end position="31"/>
    </location>
</feature>
<dbReference type="InterPro" id="IPR051708">
    <property type="entry name" value="Plant_Aspart_Prot_A1"/>
</dbReference>
<protein>
    <submittedName>
        <fullName evidence="10">PREDICTED: aspartic</fullName>
    </submittedName>
</protein>
<keyword evidence="7" id="KW-0472">Membrane</keyword>
<dbReference type="GO" id="GO:0006508">
    <property type="term" value="P:proteolysis"/>
    <property type="evidence" value="ECO:0007669"/>
    <property type="project" value="UniProtKB-KW"/>
</dbReference>
<reference evidence="10" key="1">
    <citation type="submission" date="2019-07" db="EMBL/GenBank/DDBJ databases">
        <authorList>
            <person name="Alioto T."/>
            <person name="Alioto T."/>
            <person name="Gomez Garrido J."/>
        </authorList>
    </citation>
    <scope>NUCLEOTIDE SEQUENCE</scope>
</reference>
<gene>
    <name evidence="10" type="ORF">ALMOND_2B007051</name>
    <name evidence="9" type="ORF">L3X38_035709</name>
</gene>
<feature type="region of interest" description="Disordered" evidence="6">
    <location>
        <begin position="72"/>
        <end position="99"/>
    </location>
</feature>
<evidence type="ECO:0000256" key="1">
    <source>
        <dbReference type="ARBA" id="ARBA00007447"/>
    </source>
</evidence>
<dbReference type="InterPro" id="IPR034161">
    <property type="entry name" value="Pepsin-like_plant"/>
</dbReference>
<dbReference type="EMBL" id="CABIKO010000006">
    <property type="protein sequence ID" value="VVA12915.1"/>
    <property type="molecule type" value="Genomic_DNA"/>
</dbReference>
<dbReference type="InterPro" id="IPR021109">
    <property type="entry name" value="Peptidase_aspartic_dom_sf"/>
</dbReference>
<comment type="similarity">
    <text evidence="1">Belongs to the peptidase A1 family.</text>
</comment>
<dbReference type="OMA" id="PCSAKEC"/>
<dbReference type="InterPro" id="IPR032799">
    <property type="entry name" value="TAXi_C"/>
</dbReference>
<dbReference type="Pfam" id="PF14543">
    <property type="entry name" value="TAXi_N"/>
    <property type="match status" value="1"/>
</dbReference>
<dbReference type="InterPro" id="IPR033121">
    <property type="entry name" value="PEPTIDASE_A1"/>
</dbReference>
<dbReference type="CDD" id="cd05476">
    <property type="entry name" value="pepsin_A_like_plant"/>
    <property type="match status" value="1"/>
</dbReference>
<evidence type="ECO:0000256" key="3">
    <source>
        <dbReference type="ARBA" id="ARBA00022750"/>
    </source>
</evidence>
<evidence type="ECO:0000259" key="8">
    <source>
        <dbReference type="PROSITE" id="PS51767"/>
    </source>
</evidence>
<dbReference type="Proteomes" id="UP000327085">
    <property type="component" value="Chromosome 6"/>
</dbReference>
<evidence type="ECO:0000256" key="5">
    <source>
        <dbReference type="ARBA" id="ARBA00023180"/>
    </source>
</evidence>
<dbReference type="SUPFAM" id="SSF50630">
    <property type="entry name" value="Acid proteases"/>
    <property type="match status" value="1"/>
</dbReference>
<organism evidence="10 11">
    <name type="scientific">Prunus dulcis</name>
    <name type="common">Almond</name>
    <name type="synonym">Amygdalus dulcis</name>
    <dbReference type="NCBI Taxonomy" id="3755"/>
    <lineage>
        <taxon>Eukaryota</taxon>
        <taxon>Viridiplantae</taxon>
        <taxon>Streptophyta</taxon>
        <taxon>Embryophyta</taxon>
        <taxon>Tracheophyta</taxon>
        <taxon>Spermatophyta</taxon>
        <taxon>Magnoliopsida</taxon>
        <taxon>eudicotyledons</taxon>
        <taxon>Gunneridae</taxon>
        <taxon>Pentapetalae</taxon>
        <taxon>rosids</taxon>
        <taxon>fabids</taxon>
        <taxon>Rosales</taxon>
        <taxon>Rosaceae</taxon>
        <taxon>Amygdaloideae</taxon>
        <taxon>Amygdaleae</taxon>
        <taxon>Prunus</taxon>
    </lineage>
</organism>
<keyword evidence="3" id="KW-0064">Aspartyl protease</keyword>
<name>A0A5E4EB77_PRUDU</name>
<dbReference type="FunFam" id="2.40.70.10:FF:000031">
    <property type="entry name" value="Aspartyl protease AED1"/>
    <property type="match status" value="1"/>
</dbReference>
<reference evidence="9 12" key="3">
    <citation type="journal article" date="2022" name="G3 (Bethesda)">
        <title>Whole-genome sequence and methylome profiling of the almond [Prunus dulcis (Mill.) D.A. Webb] cultivar 'Nonpareil'.</title>
        <authorList>
            <person name="D'Amico-Willman K.M."/>
            <person name="Ouma W.Z."/>
            <person name="Meulia T."/>
            <person name="Sideli G.M."/>
            <person name="Gradziel T.M."/>
            <person name="Fresnedo-Ramirez J."/>
        </authorList>
    </citation>
    <scope>NUCLEOTIDE SEQUENCE [LARGE SCALE GENOMIC DNA]</scope>
    <source>
        <strain evidence="9">Clone GOH B32 T37-40</strain>
    </source>
</reference>
<keyword evidence="2" id="KW-0645">Protease</keyword>
<keyword evidence="12" id="KW-1185">Reference proteome</keyword>
<evidence type="ECO:0000256" key="7">
    <source>
        <dbReference type="SAM" id="Phobius"/>
    </source>
</evidence>
<dbReference type="AlphaFoldDB" id="A0A5E4EB77"/>
<accession>A0A5E4EB77</accession>
<evidence type="ECO:0000313" key="11">
    <source>
        <dbReference type="Proteomes" id="UP000327085"/>
    </source>
</evidence>